<gene>
    <name evidence="1" type="ORF">CCAX7_54190</name>
</gene>
<sequence length="368" mass="40780">MIQIAPIVNTAALPISIDADVAALLGLNAPVAVGVSGGKDSAAVAFATFDYLDTIGHTGKRLLIHSDLGSVEWRDSLPACERLADRLGAQLVVVRRASGGLMERWETRWRNNVDRYVNLKCVKLILPWSTPSMRFCTSELKTDVICRELVRRFPGETILSVSGIRAEESAQRAKAPISKAQEKLTSKTQDTRGLDWHPILSWTKADIFAYLRSKGFDLHEAYTRYGASRVSCTCCIMSSEDDLRAAASCADNHEIYRRMCELEIVSTFSFQERGWLADIAPHLLTRDQIQRLARAKSAARLRETAEARIPAHLLYTKGWPTCVPTDAEADLLCTVRVTVAATLGLDVLYTEPSALIGRYGELMELKPK</sequence>
<dbReference type="Proteomes" id="UP000287394">
    <property type="component" value="Chromosome"/>
</dbReference>
<reference evidence="1 2" key="1">
    <citation type="journal article" date="2019" name="Int. J. Syst. Evol. Microbiol.">
        <title>Capsulimonas corticalis gen. nov., sp. nov., an aerobic capsulated bacterium, of a novel bacterial order, Capsulimonadales ord. nov., of the class Armatimonadia of the phylum Armatimonadetes.</title>
        <authorList>
            <person name="Li J."/>
            <person name="Kudo C."/>
            <person name="Tonouchi A."/>
        </authorList>
    </citation>
    <scope>NUCLEOTIDE SEQUENCE [LARGE SCALE GENOMIC DNA]</scope>
    <source>
        <strain evidence="1 2">AX-7</strain>
    </source>
</reference>
<dbReference type="Gene3D" id="3.40.50.620">
    <property type="entry name" value="HUPs"/>
    <property type="match status" value="1"/>
</dbReference>
<organism evidence="1 2">
    <name type="scientific">Capsulimonas corticalis</name>
    <dbReference type="NCBI Taxonomy" id="2219043"/>
    <lineage>
        <taxon>Bacteria</taxon>
        <taxon>Bacillati</taxon>
        <taxon>Armatimonadota</taxon>
        <taxon>Armatimonadia</taxon>
        <taxon>Capsulimonadales</taxon>
        <taxon>Capsulimonadaceae</taxon>
        <taxon>Capsulimonas</taxon>
    </lineage>
</organism>
<evidence type="ECO:0000313" key="2">
    <source>
        <dbReference type="Proteomes" id="UP000287394"/>
    </source>
</evidence>
<dbReference type="KEGG" id="ccot:CCAX7_54190"/>
<dbReference type="RefSeq" id="WP_218025442.1">
    <property type="nucleotide sequence ID" value="NZ_AP025739.1"/>
</dbReference>
<dbReference type="GO" id="GO:0003824">
    <property type="term" value="F:catalytic activity"/>
    <property type="evidence" value="ECO:0007669"/>
    <property type="project" value="InterPro"/>
</dbReference>
<dbReference type="PANTHER" id="PTHR43196">
    <property type="entry name" value="SULFATE ADENYLYLTRANSFERASE SUBUNIT 2"/>
    <property type="match status" value="1"/>
</dbReference>
<evidence type="ECO:0000313" key="1">
    <source>
        <dbReference type="EMBL" id="BDI33368.1"/>
    </source>
</evidence>
<dbReference type="InterPro" id="IPR014729">
    <property type="entry name" value="Rossmann-like_a/b/a_fold"/>
</dbReference>
<name>A0A402CNM3_9BACT</name>
<dbReference type="InterPro" id="IPR050128">
    <property type="entry name" value="Sulfate_adenylyltrnsfr_sub2"/>
</dbReference>
<dbReference type="AlphaFoldDB" id="A0A402CNM3"/>
<dbReference type="InterPro" id="IPR002500">
    <property type="entry name" value="PAPS_reduct_dom"/>
</dbReference>
<protein>
    <submittedName>
        <fullName evidence="1">Uncharacterized protein</fullName>
    </submittedName>
</protein>
<dbReference type="PANTHER" id="PTHR43196:SF2">
    <property type="entry name" value="PHOSPHOADENOSINE PHOSPHOSULFATE REDUCTASE"/>
    <property type="match status" value="1"/>
</dbReference>
<dbReference type="SUPFAM" id="SSF52402">
    <property type="entry name" value="Adenine nucleotide alpha hydrolases-like"/>
    <property type="match status" value="1"/>
</dbReference>
<keyword evidence="2" id="KW-1185">Reference proteome</keyword>
<dbReference type="EMBL" id="AP025739">
    <property type="protein sequence ID" value="BDI33368.1"/>
    <property type="molecule type" value="Genomic_DNA"/>
</dbReference>
<proteinExistence type="predicted"/>
<accession>A0A402CNM3</accession>
<dbReference type="Pfam" id="PF01507">
    <property type="entry name" value="PAPS_reduct"/>
    <property type="match status" value="1"/>
</dbReference>